<protein>
    <submittedName>
        <fullName evidence="1">Uncharacterized protein</fullName>
    </submittedName>
</protein>
<name>A0A0F9KUT4_9ZZZZ</name>
<gene>
    <name evidence="1" type="ORF">LCGC14_1659440</name>
</gene>
<sequence>MAKSREKWRLPKAFKPAKVKKGCIQRSDGEPRFYRLTKHDNDKTLTTHCFNMCCDCGLTHHLTFNVLKAGKKWYLVERAYREPGTGKEK</sequence>
<comment type="caution">
    <text evidence="1">The sequence shown here is derived from an EMBL/GenBank/DDBJ whole genome shotgun (WGS) entry which is preliminary data.</text>
</comment>
<dbReference type="EMBL" id="LAZR01014076">
    <property type="protein sequence ID" value="KKM19065.1"/>
    <property type="molecule type" value="Genomic_DNA"/>
</dbReference>
<reference evidence="1" key="1">
    <citation type="journal article" date="2015" name="Nature">
        <title>Complex archaea that bridge the gap between prokaryotes and eukaryotes.</title>
        <authorList>
            <person name="Spang A."/>
            <person name="Saw J.H."/>
            <person name="Jorgensen S.L."/>
            <person name="Zaremba-Niedzwiedzka K."/>
            <person name="Martijn J."/>
            <person name="Lind A.E."/>
            <person name="van Eijk R."/>
            <person name="Schleper C."/>
            <person name="Guy L."/>
            <person name="Ettema T.J."/>
        </authorList>
    </citation>
    <scope>NUCLEOTIDE SEQUENCE</scope>
</reference>
<dbReference type="AlphaFoldDB" id="A0A0F9KUT4"/>
<proteinExistence type="predicted"/>
<organism evidence="1">
    <name type="scientific">marine sediment metagenome</name>
    <dbReference type="NCBI Taxonomy" id="412755"/>
    <lineage>
        <taxon>unclassified sequences</taxon>
        <taxon>metagenomes</taxon>
        <taxon>ecological metagenomes</taxon>
    </lineage>
</organism>
<evidence type="ECO:0000313" key="1">
    <source>
        <dbReference type="EMBL" id="KKM19065.1"/>
    </source>
</evidence>
<accession>A0A0F9KUT4</accession>